<proteinExistence type="predicted"/>
<accession>A0AAD7F5T8</accession>
<sequence length="107" mass="11328">MSFHLLHRLGTGVVLNVTIAPMAYEHSRKLGWEYRLINITVVGCREDDALSSPSKYVVKRKAVILDLDDSSDETPVSKKFATGSKTGEGKDAAAGGEGSGAGESSST</sequence>
<gene>
    <name evidence="2" type="ORF">DFH08DRAFT_795932</name>
</gene>
<keyword evidence="3" id="KW-1185">Reference proteome</keyword>
<reference evidence="2" key="1">
    <citation type="submission" date="2023-03" db="EMBL/GenBank/DDBJ databases">
        <title>Massive genome expansion in bonnet fungi (Mycena s.s.) driven by repeated elements and novel gene families across ecological guilds.</title>
        <authorList>
            <consortium name="Lawrence Berkeley National Laboratory"/>
            <person name="Harder C.B."/>
            <person name="Miyauchi S."/>
            <person name="Viragh M."/>
            <person name="Kuo A."/>
            <person name="Thoen E."/>
            <person name="Andreopoulos B."/>
            <person name="Lu D."/>
            <person name="Skrede I."/>
            <person name="Drula E."/>
            <person name="Henrissat B."/>
            <person name="Morin E."/>
            <person name="Kohler A."/>
            <person name="Barry K."/>
            <person name="LaButti K."/>
            <person name="Morin E."/>
            <person name="Salamov A."/>
            <person name="Lipzen A."/>
            <person name="Mereny Z."/>
            <person name="Hegedus B."/>
            <person name="Baldrian P."/>
            <person name="Stursova M."/>
            <person name="Weitz H."/>
            <person name="Taylor A."/>
            <person name="Grigoriev I.V."/>
            <person name="Nagy L.G."/>
            <person name="Martin F."/>
            <person name="Kauserud H."/>
        </authorList>
    </citation>
    <scope>NUCLEOTIDE SEQUENCE</scope>
    <source>
        <strain evidence="2">CBHHK002</strain>
    </source>
</reference>
<evidence type="ECO:0000313" key="3">
    <source>
        <dbReference type="Proteomes" id="UP001218218"/>
    </source>
</evidence>
<feature type="region of interest" description="Disordered" evidence="1">
    <location>
        <begin position="71"/>
        <end position="107"/>
    </location>
</feature>
<evidence type="ECO:0000256" key="1">
    <source>
        <dbReference type="SAM" id="MobiDB-lite"/>
    </source>
</evidence>
<dbReference type="Proteomes" id="UP001218218">
    <property type="component" value="Unassembled WGS sequence"/>
</dbReference>
<comment type="caution">
    <text evidence="2">The sequence shown here is derived from an EMBL/GenBank/DDBJ whole genome shotgun (WGS) entry which is preliminary data.</text>
</comment>
<organism evidence="2 3">
    <name type="scientific">Mycena albidolilacea</name>
    <dbReference type="NCBI Taxonomy" id="1033008"/>
    <lineage>
        <taxon>Eukaryota</taxon>
        <taxon>Fungi</taxon>
        <taxon>Dikarya</taxon>
        <taxon>Basidiomycota</taxon>
        <taxon>Agaricomycotina</taxon>
        <taxon>Agaricomycetes</taxon>
        <taxon>Agaricomycetidae</taxon>
        <taxon>Agaricales</taxon>
        <taxon>Marasmiineae</taxon>
        <taxon>Mycenaceae</taxon>
        <taxon>Mycena</taxon>
    </lineage>
</organism>
<name>A0AAD7F5T8_9AGAR</name>
<protein>
    <submittedName>
        <fullName evidence="2">Uncharacterized protein</fullName>
    </submittedName>
</protein>
<evidence type="ECO:0000313" key="2">
    <source>
        <dbReference type="EMBL" id="KAJ7367808.1"/>
    </source>
</evidence>
<dbReference type="AlphaFoldDB" id="A0AAD7F5T8"/>
<dbReference type="EMBL" id="JARIHO010000001">
    <property type="protein sequence ID" value="KAJ7367808.1"/>
    <property type="molecule type" value="Genomic_DNA"/>
</dbReference>